<dbReference type="GO" id="GO:1902936">
    <property type="term" value="F:phosphatidylinositol bisphosphate binding"/>
    <property type="evidence" value="ECO:0007669"/>
    <property type="project" value="TreeGrafter"/>
</dbReference>
<comment type="caution">
    <text evidence="2">The sequence shown here is derived from an EMBL/GenBank/DDBJ whole genome shotgun (WGS) entry which is preliminary data.</text>
</comment>
<accession>A0A8K0C7L1</accession>
<sequence length="100" mass="12116">MSIRPLPSKLQEKAEKELNEDTNRINEDLEHIEEWLKKQPHLNVRKDPQFLISFLRCSKFSLQRTKEKLDFFYTMKTLTPEFFMNKDPFNKEIKEILDNA</sequence>
<keyword evidence="3" id="KW-1185">Reference proteome</keyword>
<evidence type="ECO:0008006" key="4">
    <source>
        <dbReference type="Google" id="ProtNLM"/>
    </source>
</evidence>
<dbReference type="AlphaFoldDB" id="A0A8K0C7L1"/>
<gene>
    <name evidence="2" type="ORF">ILUMI_26655</name>
</gene>
<dbReference type="Proteomes" id="UP000801492">
    <property type="component" value="Unassembled WGS sequence"/>
</dbReference>
<evidence type="ECO:0000313" key="2">
    <source>
        <dbReference type="EMBL" id="KAF2879513.1"/>
    </source>
</evidence>
<dbReference type="PANTHER" id="PTHR10174:SF224">
    <property type="entry name" value="RETINOL-BINDING PROTEIN PINTA"/>
    <property type="match status" value="1"/>
</dbReference>
<evidence type="ECO:0000313" key="3">
    <source>
        <dbReference type="Proteomes" id="UP000801492"/>
    </source>
</evidence>
<dbReference type="Gene3D" id="1.10.8.20">
    <property type="entry name" value="N-terminal domain of phosphatidylinositol transfer protein sec14p"/>
    <property type="match status" value="1"/>
</dbReference>
<dbReference type="PANTHER" id="PTHR10174">
    <property type="entry name" value="ALPHA-TOCOPHEROL TRANSFER PROTEIN-RELATED"/>
    <property type="match status" value="1"/>
</dbReference>
<organism evidence="2 3">
    <name type="scientific">Ignelater luminosus</name>
    <name type="common">Cucubano</name>
    <name type="synonym">Pyrophorus luminosus</name>
    <dbReference type="NCBI Taxonomy" id="2038154"/>
    <lineage>
        <taxon>Eukaryota</taxon>
        <taxon>Metazoa</taxon>
        <taxon>Ecdysozoa</taxon>
        <taxon>Arthropoda</taxon>
        <taxon>Hexapoda</taxon>
        <taxon>Insecta</taxon>
        <taxon>Pterygota</taxon>
        <taxon>Neoptera</taxon>
        <taxon>Endopterygota</taxon>
        <taxon>Coleoptera</taxon>
        <taxon>Polyphaga</taxon>
        <taxon>Elateriformia</taxon>
        <taxon>Elateroidea</taxon>
        <taxon>Elateridae</taxon>
        <taxon>Agrypninae</taxon>
        <taxon>Pyrophorini</taxon>
        <taxon>Ignelater</taxon>
    </lineage>
</organism>
<dbReference type="EMBL" id="VTPC01091151">
    <property type="protein sequence ID" value="KAF2879513.1"/>
    <property type="molecule type" value="Genomic_DNA"/>
</dbReference>
<evidence type="ECO:0000256" key="1">
    <source>
        <dbReference type="SAM" id="MobiDB-lite"/>
    </source>
</evidence>
<reference evidence="2" key="1">
    <citation type="submission" date="2019-08" db="EMBL/GenBank/DDBJ databases">
        <title>The genome of the North American firefly Photinus pyralis.</title>
        <authorList>
            <consortium name="Photinus pyralis genome working group"/>
            <person name="Fallon T.R."/>
            <person name="Sander Lower S.E."/>
            <person name="Weng J.-K."/>
        </authorList>
    </citation>
    <scope>NUCLEOTIDE SEQUENCE</scope>
    <source>
        <strain evidence="2">TRF0915ILg1</strain>
        <tissue evidence="2">Whole body</tissue>
    </source>
</reference>
<feature type="region of interest" description="Disordered" evidence="1">
    <location>
        <begin position="1"/>
        <end position="23"/>
    </location>
</feature>
<name>A0A8K0C7L1_IGNLU</name>
<dbReference type="GO" id="GO:0016020">
    <property type="term" value="C:membrane"/>
    <property type="evidence" value="ECO:0007669"/>
    <property type="project" value="TreeGrafter"/>
</dbReference>
<feature type="compositionally biased region" description="Basic and acidic residues" evidence="1">
    <location>
        <begin position="10"/>
        <end position="23"/>
    </location>
</feature>
<protein>
    <recommendedName>
        <fullName evidence="4">CRAL/TRIO N-terminal domain-containing protein</fullName>
    </recommendedName>
</protein>
<proteinExistence type="predicted"/>
<dbReference type="SUPFAM" id="SSF46938">
    <property type="entry name" value="CRAL/TRIO N-terminal domain"/>
    <property type="match status" value="1"/>
</dbReference>
<dbReference type="InterPro" id="IPR036273">
    <property type="entry name" value="CRAL/TRIO_N_dom_sf"/>
</dbReference>
<dbReference type="OrthoDB" id="7007823at2759"/>